<organism evidence="3 4">
    <name type="scientific">Bifidobacterium tsurumiense</name>
    <dbReference type="NCBI Taxonomy" id="356829"/>
    <lineage>
        <taxon>Bacteria</taxon>
        <taxon>Bacillati</taxon>
        <taxon>Actinomycetota</taxon>
        <taxon>Actinomycetes</taxon>
        <taxon>Bifidobacteriales</taxon>
        <taxon>Bifidobacteriaceae</taxon>
        <taxon>Bifidobacterium</taxon>
    </lineage>
</organism>
<evidence type="ECO:0000256" key="1">
    <source>
        <dbReference type="SAM" id="MobiDB-lite"/>
    </source>
</evidence>
<protein>
    <recommendedName>
        <fullName evidence="5">Tripartite tricarboxylate transporter TctB family protein</fullName>
    </recommendedName>
</protein>
<evidence type="ECO:0000313" key="3">
    <source>
        <dbReference type="EMBL" id="KFJ05982.1"/>
    </source>
</evidence>
<feature type="region of interest" description="Disordered" evidence="1">
    <location>
        <begin position="49"/>
        <end position="75"/>
    </location>
</feature>
<keyword evidence="4" id="KW-1185">Reference proteome</keyword>
<dbReference type="STRING" id="356829.BITS_1124"/>
<dbReference type="eggNOG" id="ENOG5032C84">
    <property type="taxonomic scope" value="Bacteria"/>
</dbReference>
<evidence type="ECO:0008006" key="5">
    <source>
        <dbReference type="Google" id="ProtNLM"/>
    </source>
</evidence>
<name>A0A087EDY1_9BIFI</name>
<feature type="region of interest" description="Disordered" evidence="1">
    <location>
        <begin position="1"/>
        <end position="28"/>
    </location>
</feature>
<accession>A0A087EDY1</accession>
<dbReference type="EMBL" id="JGZU01000011">
    <property type="protein sequence ID" value="KFJ05982.1"/>
    <property type="molecule type" value="Genomic_DNA"/>
</dbReference>
<keyword evidence="2" id="KW-0472">Membrane</keyword>
<reference evidence="3 4" key="1">
    <citation type="submission" date="2014-03" db="EMBL/GenBank/DDBJ databases">
        <title>Genomics of Bifidobacteria.</title>
        <authorList>
            <person name="Ventura M."/>
            <person name="Milani C."/>
            <person name="Lugli G.A."/>
        </authorList>
    </citation>
    <scope>NUCLEOTIDE SEQUENCE [LARGE SCALE GENOMIC DNA]</scope>
    <source>
        <strain evidence="3 4">JCM 13495</strain>
    </source>
</reference>
<proteinExistence type="predicted"/>
<dbReference type="OrthoDB" id="3242741at2"/>
<feature type="compositionally biased region" description="Polar residues" evidence="1">
    <location>
        <begin position="56"/>
        <end position="70"/>
    </location>
</feature>
<comment type="caution">
    <text evidence="3">The sequence shown here is derived from an EMBL/GenBank/DDBJ whole genome shotgun (WGS) entry which is preliminary data.</text>
</comment>
<dbReference type="AlphaFoldDB" id="A0A087EDY1"/>
<evidence type="ECO:0000256" key="2">
    <source>
        <dbReference type="SAM" id="Phobius"/>
    </source>
</evidence>
<dbReference type="RefSeq" id="WP_026642046.1">
    <property type="nucleotide sequence ID" value="NZ_JGZU01000011.1"/>
</dbReference>
<sequence>MPNRAERRAAAKGGNKGVPQQYDRTRGRARSGMLDEYQLQERSRRLIENGDAEWKPSSSTVVATQESDPTIANPEMNAPHSVRQWFRIVSWTLIALSIIGFFVVMWLPTKPLWLVITISAVFAVAVISLFFVAGDPKHNPNIDGNGTAV</sequence>
<keyword evidence="2" id="KW-1133">Transmembrane helix</keyword>
<feature type="transmembrane region" description="Helical" evidence="2">
    <location>
        <begin position="85"/>
        <end position="106"/>
    </location>
</feature>
<keyword evidence="2" id="KW-0812">Transmembrane</keyword>
<evidence type="ECO:0000313" key="4">
    <source>
        <dbReference type="Proteomes" id="UP000029080"/>
    </source>
</evidence>
<gene>
    <name evidence="3" type="ORF">BITS_1124</name>
</gene>
<feature type="transmembrane region" description="Helical" evidence="2">
    <location>
        <begin position="112"/>
        <end position="133"/>
    </location>
</feature>
<dbReference type="Proteomes" id="UP000029080">
    <property type="component" value="Unassembled WGS sequence"/>
</dbReference>